<sequence length="82" mass="9699">MSSNPGEVCHDFSGEHQIRPFVDTLLLYVLFYEYFVKTKGGVHNLSGIYWPFIPHLVLLGYPQDLKWGYYGQLMRDKKPYKR</sequence>
<evidence type="ECO:0000313" key="1">
    <source>
        <dbReference type="EMBL" id="GAA0489264.1"/>
    </source>
</evidence>
<protein>
    <submittedName>
        <fullName evidence="1">Uncharacterized protein</fullName>
    </submittedName>
</protein>
<organism evidence="1 2">
    <name type="scientific">Salinibacillus aidingensis</name>
    <dbReference type="NCBI Taxonomy" id="237684"/>
    <lineage>
        <taxon>Bacteria</taxon>
        <taxon>Bacillati</taxon>
        <taxon>Bacillota</taxon>
        <taxon>Bacilli</taxon>
        <taxon>Bacillales</taxon>
        <taxon>Bacillaceae</taxon>
        <taxon>Salinibacillus</taxon>
    </lineage>
</organism>
<gene>
    <name evidence="1" type="ORF">GCM10008986_13850</name>
</gene>
<reference evidence="2" key="1">
    <citation type="journal article" date="2019" name="Int. J. Syst. Evol. Microbiol.">
        <title>The Global Catalogue of Microorganisms (GCM) 10K type strain sequencing project: providing services to taxonomists for standard genome sequencing and annotation.</title>
        <authorList>
            <consortium name="The Broad Institute Genomics Platform"/>
            <consortium name="The Broad Institute Genome Sequencing Center for Infectious Disease"/>
            <person name="Wu L."/>
            <person name="Ma J."/>
        </authorList>
    </citation>
    <scope>NUCLEOTIDE SEQUENCE [LARGE SCALE GENOMIC DNA]</scope>
    <source>
        <strain evidence="2">JCM 12389</strain>
    </source>
</reference>
<name>A0ABP3KZ29_9BACI</name>
<dbReference type="Proteomes" id="UP001500880">
    <property type="component" value="Unassembled WGS sequence"/>
</dbReference>
<dbReference type="EMBL" id="BAAADO010000003">
    <property type="protein sequence ID" value="GAA0489264.1"/>
    <property type="molecule type" value="Genomic_DNA"/>
</dbReference>
<dbReference type="RefSeq" id="WP_343839143.1">
    <property type="nucleotide sequence ID" value="NZ_BAAADO010000003.1"/>
</dbReference>
<accession>A0ABP3KZ29</accession>
<keyword evidence="2" id="KW-1185">Reference proteome</keyword>
<proteinExistence type="predicted"/>
<evidence type="ECO:0000313" key="2">
    <source>
        <dbReference type="Proteomes" id="UP001500880"/>
    </source>
</evidence>
<comment type="caution">
    <text evidence="1">The sequence shown here is derived from an EMBL/GenBank/DDBJ whole genome shotgun (WGS) entry which is preliminary data.</text>
</comment>